<reference evidence="1" key="2">
    <citation type="journal article" date="2000" name="Genome Res.">
        <title>Normalization and subtraction of cap-trapper-selected cDNAs to prepare full-length cDNA libraries for rapid discovery of new genes.</title>
        <authorList>
            <person name="Carninci P."/>
            <person name="Shibata Y."/>
            <person name="Hayatsu N."/>
            <person name="Sugahara Y."/>
            <person name="Shibata K."/>
            <person name="Itoh M."/>
            <person name="Konno H."/>
            <person name="Okazaki Y."/>
            <person name="Muramatsu M."/>
            <person name="Hayashizaki Y."/>
        </authorList>
    </citation>
    <scope>NUCLEOTIDE SEQUENCE</scope>
    <source>
        <strain evidence="1">C57BL/6J</strain>
        <tissue evidence="1">Bone marrow</tissue>
    </source>
</reference>
<organism evidence="1">
    <name type="scientific">Mus musculus</name>
    <name type="common">Mouse</name>
    <dbReference type="NCBI Taxonomy" id="10090"/>
    <lineage>
        <taxon>Eukaryota</taxon>
        <taxon>Metazoa</taxon>
        <taxon>Chordata</taxon>
        <taxon>Craniata</taxon>
        <taxon>Vertebrata</taxon>
        <taxon>Euteleostomi</taxon>
        <taxon>Mammalia</taxon>
        <taxon>Eutheria</taxon>
        <taxon>Euarchontoglires</taxon>
        <taxon>Glires</taxon>
        <taxon>Rodentia</taxon>
        <taxon>Myomorpha</taxon>
        <taxon>Muroidea</taxon>
        <taxon>Muridae</taxon>
        <taxon>Murinae</taxon>
        <taxon>Mus</taxon>
        <taxon>Mus</taxon>
    </lineage>
</organism>
<proteinExistence type="evidence at transcript level"/>
<dbReference type="EMBL" id="AK149677">
    <property type="protein sequence ID" value="BAE29020.1"/>
    <property type="molecule type" value="mRNA"/>
</dbReference>
<name>Q3UE91_MOUSE</name>
<dbReference type="AlphaFoldDB" id="Q3UE91"/>
<protein>
    <submittedName>
        <fullName evidence="1">Uncharacterized protein</fullName>
    </submittedName>
</protein>
<sequence length="139" mass="15878">MLVLNTRSTRNPLRVQKETRACFHFEVQGRSCGLDGHILELSVYGEYFHRKGQGRWRVPGKCFGGILKLRGMTTPYNIVTELGIAFCTLRSNTVPKRLKFQQRPRMQTSKWFLSRNGSTHPDQAFILLLQGSMTSCKAS</sequence>
<dbReference type="AGR" id="MGI:3641888"/>
<reference evidence="1" key="3">
    <citation type="journal article" date="2000" name="Genome Res.">
        <title>RIKEN integrated sequence analysis (RISA) system--384-format sequencing pipeline with 384 multicapillary sequencer.</title>
        <authorList>
            <person name="Shibata K."/>
            <person name="Itoh M."/>
            <person name="Aizawa K."/>
            <person name="Nagaoka S."/>
            <person name="Sasaki N."/>
            <person name="Carninci P."/>
            <person name="Konno H."/>
            <person name="Akiyama J."/>
            <person name="Nishi K."/>
            <person name="Kitsunai T."/>
            <person name="Tashiro H."/>
            <person name="Itoh M."/>
            <person name="Sumi N."/>
            <person name="Ishii Y."/>
            <person name="Nakamura S."/>
            <person name="Hazama M."/>
            <person name="Nishine T."/>
            <person name="Harada A."/>
            <person name="Yamamoto R."/>
            <person name="Matsumoto H."/>
            <person name="Sakaguchi S."/>
            <person name="Ikegami T."/>
            <person name="Kashiwagi K."/>
            <person name="Fujiwake S."/>
            <person name="Inoue K."/>
            <person name="Togawa Y."/>
            <person name="Izawa M."/>
            <person name="Ohara E."/>
            <person name="Watahiki M."/>
            <person name="Yoneda Y."/>
            <person name="Ishikawa T."/>
            <person name="Ozawa K."/>
            <person name="Tanaka T."/>
            <person name="Matsuura S."/>
            <person name="Kawai J."/>
            <person name="Okazaki Y."/>
            <person name="Muramatsu M."/>
            <person name="Inoue Y."/>
            <person name="Kira A."/>
            <person name="Hayashizaki Y."/>
        </authorList>
    </citation>
    <scope>NUCLEOTIDE SEQUENCE</scope>
    <source>
        <strain evidence="1">C57BL/6J</strain>
        <tissue evidence="1">Bone marrow</tissue>
    </source>
</reference>
<reference evidence="1" key="6">
    <citation type="submission" date="2004-03" db="EMBL/GenBank/DDBJ databases">
        <authorList>
            <person name="Arakawa T."/>
            <person name="Carninci P."/>
            <person name="Fukuda S."/>
            <person name="Hashizume W."/>
            <person name="Hayashida K."/>
            <person name="Hori F."/>
            <person name="Iida J."/>
            <person name="Imamura K."/>
            <person name="Imotani K."/>
            <person name="Itoh M."/>
            <person name="Kanagawa S."/>
            <person name="Kawai J."/>
            <person name="Kojima M."/>
            <person name="Konno H."/>
            <person name="Murata M."/>
            <person name="Nakamura M."/>
            <person name="Ninomiya N."/>
            <person name="Nishiyori H."/>
            <person name="Nomura K."/>
            <person name="Ohno M."/>
            <person name="Sakazume N."/>
            <person name="Sano H."/>
            <person name="Sasaki D."/>
            <person name="Shibata K."/>
            <person name="Shiraki T."/>
            <person name="Tagami M."/>
            <person name="Tagami Y."/>
            <person name="Waki K."/>
            <person name="Watahiki A."/>
            <person name="Muramatsu M."/>
            <person name="Hayashizaki Y."/>
        </authorList>
    </citation>
    <scope>NUCLEOTIDE SEQUENCE</scope>
    <source>
        <strain evidence="1">C57BL/6J</strain>
        <tissue evidence="1">Bone marrow</tissue>
    </source>
</reference>
<reference evidence="1" key="7">
    <citation type="journal article" date="2005" name="Science">
        <title>The Transcriptional Landscape of the Mammalian Genome.</title>
        <authorList>
            <consortium name="The FANTOM Consortium"/>
            <consortium name="Riken Genome Exploration Research Group and Genome Science Group (Genome Network Project Core Group)"/>
        </authorList>
    </citation>
    <scope>NUCLEOTIDE SEQUENCE</scope>
    <source>
        <strain evidence="1">C57BL/6J</strain>
        <tissue evidence="1">Bone marrow</tissue>
    </source>
</reference>
<dbReference type="MGI" id="MGI:3641888">
    <property type="gene designation" value="Gm10513"/>
</dbReference>
<reference evidence="1" key="1">
    <citation type="journal article" date="1999" name="Methods Enzymol.">
        <title>High-efficiency full-length cDNA cloning.</title>
        <authorList>
            <person name="Carninci P."/>
            <person name="Hayashizaki Y."/>
        </authorList>
    </citation>
    <scope>NUCLEOTIDE SEQUENCE</scope>
    <source>
        <strain evidence="1">C57BL/6J</strain>
        <tissue evidence="1">Bone marrow</tissue>
    </source>
</reference>
<reference evidence="1" key="4">
    <citation type="journal article" date="2001" name="Nature">
        <title>Functional annotation of a full-length mouse cDNA collection.</title>
        <authorList>
            <consortium name="The RIKEN Genome Exploration Research Group Phase II Team and the FANTOM Consortium"/>
        </authorList>
    </citation>
    <scope>NUCLEOTIDE SEQUENCE</scope>
    <source>
        <strain evidence="1">C57BL/6J</strain>
        <tissue evidence="1">Bone marrow</tissue>
    </source>
</reference>
<accession>Q3UE91</accession>
<gene>
    <name evidence="2" type="primary">Gm10513</name>
</gene>
<evidence type="ECO:0000313" key="1">
    <source>
        <dbReference type="EMBL" id="BAE29020.1"/>
    </source>
</evidence>
<reference evidence="1" key="8">
    <citation type="journal article" date="2005" name="Science">
        <title>Antisense Transcription in the Mammalian Transcriptome.</title>
        <authorList>
            <consortium name="RIKEN Genome Exploration Research Group and Genome Science Group (Genome Network Project Core Group) and the FANTOM Consortium"/>
        </authorList>
    </citation>
    <scope>NUCLEOTIDE SEQUENCE</scope>
    <source>
        <strain evidence="1">C57BL/6J</strain>
        <tissue evidence="1">Bone marrow</tissue>
    </source>
</reference>
<evidence type="ECO:0000313" key="2">
    <source>
        <dbReference type="MGI" id="MGI:3641888"/>
    </source>
</evidence>
<reference evidence="1" key="5">
    <citation type="journal article" date="2002" name="Nature">
        <title>Analysis of the mouse transcriptome based on functional annotation of 60,770 full-length cDNAs.</title>
        <authorList>
            <consortium name="The FANTOM Consortium and the RIKEN Genome Exploration Research Group Phase I and II Team"/>
        </authorList>
    </citation>
    <scope>NUCLEOTIDE SEQUENCE</scope>
    <source>
        <strain evidence="1">C57BL/6J</strain>
        <tissue evidence="1">Bone marrow</tissue>
    </source>
</reference>